<dbReference type="RefSeq" id="WP_201834274.1">
    <property type="nucleotide sequence ID" value="NZ_JAERRK010000004.1"/>
</dbReference>
<comment type="caution">
    <text evidence="3">The sequence shown here is derived from an EMBL/GenBank/DDBJ whole genome shotgun (WGS) entry which is preliminary data.</text>
</comment>
<dbReference type="AlphaFoldDB" id="A0A937EHX8"/>
<name>A0A937EHX8_9ACTN</name>
<proteinExistence type="predicted"/>
<accession>A0A937EHX8</accession>
<reference evidence="3" key="1">
    <citation type="submission" date="2021-01" db="EMBL/GenBank/DDBJ databases">
        <title>WGS of actinomycetes isolated from Thailand.</title>
        <authorList>
            <person name="Thawai C."/>
        </authorList>
    </citation>
    <scope>NUCLEOTIDE SEQUENCE</scope>
    <source>
        <strain evidence="3">RCU-197</strain>
    </source>
</reference>
<evidence type="ECO:0000256" key="2">
    <source>
        <dbReference type="SAM" id="SignalP"/>
    </source>
</evidence>
<evidence type="ECO:0000313" key="4">
    <source>
        <dbReference type="Proteomes" id="UP000661858"/>
    </source>
</evidence>
<protein>
    <submittedName>
        <fullName evidence="3">Uncharacterized protein</fullName>
    </submittedName>
</protein>
<evidence type="ECO:0000256" key="1">
    <source>
        <dbReference type="SAM" id="MobiDB-lite"/>
    </source>
</evidence>
<gene>
    <name evidence="3" type="ORF">JK359_10530</name>
</gene>
<feature type="region of interest" description="Disordered" evidence="1">
    <location>
        <begin position="32"/>
        <end position="83"/>
    </location>
</feature>
<feature type="compositionally biased region" description="Polar residues" evidence="1">
    <location>
        <begin position="148"/>
        <end position="158"/>
    </location>
</feature>
<feature type="chain" id="PRO_5037694757" evidence="2">
    <location>
        <begin position="33"/>
        <end position="225"/>
    </location>
</feature>
<evidence type="ECO:0000313" key="3">
    <source>
        <dbReference type="EMBL" id="MBL1082414.1"/>
    </source>
</evidence>
<keyword evidence="4" id="KW-1185">Reference proteome</keyword>
<feature type="region of interest" description="Disordered" evidence="1">
    <location>
        <begin position="136"/>
        <end position="163"/>
    </location>
</feature>
<feature type="compositionally biased region" description="Low complexity" evidence="1">
    <location>
        <begin position="32"/>
        <end position="43"/>
    </location>
</feature>
<sequence length="225" mass="23223">MALRPAYQRLALIAASTTVVTGGVLLPTTAFAAPPAPPVAAAAQTDGGDEDSADSTAQADSTEADSADSTAQWMPTTDEDSGISAELPGQAETAALDGHDGRAYDVETDYGTIGFAVIDEDDADLQGLLEETVDGYNQSAESPEEALSSGNVQASVTDDGTPRLDADLTSDDGTYGHVTYVVVGDHVLEFSVLGTDDQVDAMQADFDHLVQSIQVADDDSESDDS</sequence>
<dbReference type="EMBL" id="JAERRK010000004">
    <property type="protein sequence ID" value="MBL1082414.1"/>
    <property type="molecule type" value="Genomic_DNA"/>
</dbReference>
<dbReference type="Proteomes" id="UP000661858">
    <property type="component" value="Unassembled WGS sequence"/>
</dbReference>
<feature type="signal peptide" evidence="2">
    <location>
        <begin position="1"/>
        <end position="32"/>
    </location>
</feature>
<organism evidence="3 4">
    <name type="scientific">Streptomyces actinomycinicus</name>
    <dbReference type="NCBI Taxonomy" id="1695166"/>
    <lineage>
        <taxon>Bacteria</taxon>
        <taxon>Bacillati</taxon>
        <taxon>Actinomycetota</taxon>
        <taxon>Actinomycetes</taxon>
        <taxon>Kitasatosporales</taxon>
        <taxon>Streptomycetaceae</taxon>
        <taxon>Streptomyces</taxon>
    </lineage>
</organism>
<keyword evidence="2" id="KW-0732">Signal</keyword>